<evidence type="ECO:0000256" key="1">
    <source>
        <dbReference type="SAM" id="Phobius"/>
    </source>
</evidence>
<feature type="transmembrane region" description="Helical" evidence="1">
    <location>
        <begin position="45"/>
        <end position="67"/>
    </location>
</feature>
<keyword evidence="1" id="KW-0472">Membrane</keyword>
<evidence type="ECO:0000313" key="3">
    <source>
        <dbReference type="Proteomes" id="UP000591948"/>
    </source>
</evidence>
<accession>A0A6V8PCK2</accession>
<keyword evidence="3" id="KW-1185">Reference proteome</keyword>
<dbReference type="Proteomes" id="UP000591948">
    <property type="component" value="Unassembled WGS sequence"/>
</dbReference>
<sequence>SKNTPRGLENFHLSPGSWSHVAIFWLLILMLFGKRIFQTIGAPTLLFALAVMIAQAPIINGIGRIGAWAGLPGGIGPLLFVGHPLKTLNILLILIVMIVLMVKLRKNTALSHNLKD</sequence>
<reference evidence="2 3" key="1">
    <citation type="journal article" date="2020" name="Front. Microbiol.">
        <title>Single-cell genomics of novel Actinobacteria with the Wood-Ljungdahl pathway discovered in a serpentinizing system.</title>
        <authorList>
            <person name="Merino N."/>
            <person name="Kawai M."/>
            <person name="Boyd E.S."/>
            <person name="Colman D.R."/>
            <person name="McGlynn S.E."/>
            <person name="Nealson K.H."/>
            <person name="Kurokawa K."/>
            <person name="Hongoh Y."/>
        </authorList>
    </citation>
    <scope>NUCLEOTIDE SEQUENCE [LARGE SCALE GENOMIC DNA]</scope>
    <source>
        <strain evidence="2 3">S33</strain>
    </source>
</reference>
<keyword evidence="1" id="KW-1133">Transmembrane helix</keyword>
<dbReference type="AlphaFoldDB" id="A0A6V8PCK2"/>
<evidence type="ECO:0000313" key="2">
    <source>
        <dbReference type="EMBL" id="GFP28566.1"/>
    </source>
</evidence>
<comment type="caution">
    <text evidence="2">The sequence shown here is derived from an EMBL/GenBank/DDBJ whole genome shotgun (WGS) entry which is preliminary data.</text>
</comment>
<name>A0A6V8PCK2_9ACTN</name>
<protein>
    <submittedName>
        <fullName evidence="2">Uncharacterized protein</fullName>
    </submittedName>
</protein>
<feature type="transmembrane region" description="Helical" evidence="1">
    <location>
        <begin position="87"/>
        <end position="104"/>
    </location>
</feature>
<keyword evidence="1" id="KW-0812">Transmembrane</keyword>
<gene>
    <name evidence="2" type="ORF">HKBW3S33_01980</name>
</gene>
<proteinExistence type="predicted"/>
<dbReference type="EMBL" id="BLRY01000283">
    <property type="protein sequence ID" value="GFP28566.1"/>
    <property type="molecule type" value="Genomic_DNA"/>
</dbReference>
<organism evidence="2 3">
    <name type="scientific">Candidatus Hakubella thermalkaliphila</name>
    <dbReference type="NCBI Taxonomy" id="2754717"/>
    <lineage>
        <taxon>Bacteria</taxon>
        <taxon>Bacillati</taxon>
        <taxon>Actinomycetota</taxon>
        <taxon>Actinomycetota incertae sedis</taxon>
        <taxon>Candidatus Hakubellales</taxon>
        <taxon>Candidatus Hakubellaceae</taxon>
        <taxon>Candidatus Hakubella</taxon>
    </lineage>
</organism>
<feature type="non-terminal residue" evidence="2">
    <location>
        <position position="1"/>
    </location>
</feature>
<feature type="transmembrane region" description="Helical" evidence="1">
    <location>
        <begin position="16"/>
        <end position="33"/>
    </location>
</feature>